<name>A0A023B7J2_GRENI</name>
<organism evidence="7 8">
    <name type="scientific">Gregarina niphandrodes</name>
    <name type="common">Septate eugregarine</name>
    <dbReference type="NCBI Taxonomy" id="110365"/>
    <lineage>
        <taxon>Eukaryota</taxon>
        <taxon>Sar</taxon>
        <taxon>Alveolata</taxon>
        <taxon>Apicomplexa</taxon>
        <taxon>Conoidasida</taxon>
        <taxon>Gregarinasina</taxon>
        <taxon>Eugregarinorida</taxon>
        <taxon>Gregarinidae</taxon>
        <taxon>Gregarina</taxon>
    </lineage>
</organism>
<sequence>MVSRKWRRKDTGGLVAALGRKAAAERVELNDDDFVVDTTGKMGKKQQKVVRVIKQAVHLRPEELAEAQAALRSKTKRGERKRVAAQAFDIWGEEVVRSGKRAVQTKARPRAPAVVVPKAGQSANPDKGVWEECLFEQAAKARLYMEEDDALFEEHDALKDETKSERYEDETNSKVKRELLDEILEGIDVEAIENNAVEGNEVEITKGAAAEDNTDYTKPAPKLTGWKAIKAAKRKLVEQQKKKVAELKHHREEMAREWARVDEAMQEVEEANTVAENSRLYKQQVAAQTKELAATGQAPVWRQGNRTFKDSGDDVALPEDRARQRSSLRRVIAPETGNALRERIVSMIRRGMIELPSNKKTIRRRSRRRLVCRVRMQ</sequence>
<evidence type="ECO:0000256" key="2">
    <source>
        <dbReference type="ARBA" id="ARBA00004642"/>
    </source>
</evidence>
<comment type="caution">
    <text evidence="7">The sequence shown here is derived from an EMBL/GenBank/DDBJ whole genome shotgun (WGS) entry which is preliminary data.</text>
</comment>
<keyword evidence="5" id="KW-0690">Ribosome biogenesis</keyword>
<comment type="similarity">
    <text evidence="3">Belongs to the NOP53 family.</text>
</comment>
<dbReference type="OMA" id="RLYMEED"/>
<evidence type="ECO:0000256" key="4">
    <source>
        <dbReference type="ARBA" id="ARBA00018339"/>
    </source>
</evidence>
<dbReference type="VEuPathDB" id="CryptoDB:GNI_068960"/>
<evidence type="ECO:0000256" key="1">
    <source>
        <dbReference type="ARBA" id="ARBA00004604"/>
    </source>
</evidence>
<comment type="subcellular location">
    <subcellularLocation>
        <location evidence="1">Nucleus</location>
        <location evidence="1">Nucleolus</location>
    </subcellularLocation>
    <subcellularLocation>
        <location evidence="2">Nucleus</location>
        <location evidence="2">Nucleoplasm</location>
    </subcellularLocation>
</comment>
<evidence type="ECO:0000313" key="7">
    <source>
        <dbReference type="EMBL" id="EZG67421.1"/>
    </source>
</evidence>
<keyword evidence="6" id="KW-0539">Nucleus</keyword>
<dbReference type="InterPro" id="IPR011687">
    <property type="entry name" value="Nop53/GLTSCR2"/>
</dbReference>
<dbReference type="RefSeq" id="XP_011130254.1">
    <property type="nucleotide sequence ID" value="XM_011131952.1"/>
</dbReference>
<dbReference type="EMBL" id="AFNH02000517">
    <property type="protein sequence ID" value="EZG67421.1"/>
    <property type="molecule type" value="Genomic_DNA"/>
</dbReference>
<accession>A0A023B7J2</accession>
<keyword evidence="8" id="KW-1185">Reference proteome</keyword>
<dbReference type="GeneID" id="22912539"/>
<dbReference type="GO" id="GO:0005730">
    <property type="term" value="C:nucleolus"/>
    <property type="evidence" value="ECO:0007669"/>
    <property type="project" value="UniProtKB-SubCell"/>
</dbReference>
<dbReference type="Proteomes" id="UP000019763">
    <property type="component" value="Unassembled WGS sequence"/>
</dbReference>
<evidence type="ECO:0000313" key="8">
    <source>
        <dbReference type="Proteomes" id="UP000019763"/>
    </source>
</evidence>
<reference evidence="7" key="1">
    <citation type="submission" date="2013-12" db="EMBL/GenBank/DDBJ databases">
        <authorList>
            <person name="Omoto C.K."/>
            <person name="Sibley D."/>
            <person name="Venepally P."/>
            <person name="Hadjithomas M."/>
            <person name="Karamycheva S."/>
            <person name="Brunk B."/>
            <person name="Roos D."/>
            <person name="Caler E."/>
            <person name="Lorenzi H."/>
        </authorList>
    </citation>
    <scope>NUCLEOTIDE SEQUENCE</scope>
</reference>
<gene>
    <name evidence="7" type="ORF">GNI_068960</name>
</gene>
<evidence type="ECO:0000256" key="6">
    <source>
        <dbReference type="ARBA" id="ARBA00023242"/>
    </source>
</evidence>
<dbReference type="GO" id="GO:0005654">
    <property type="term" value="C:nucleoplasm"/>
    <property type="evidence" value="ECO:0007669"/>
    <property type="project" value="UniProtKB-SubCell"/>
</dbReference>
<proteinExistence type="inferred from homology"/>
<dbReference type="AlphaFoldDB" id="A0A023B7J2"/>
<evidence type="ECO:0000256" key="3">
    <source>
        <dbReference type="ARBA" id="ARBA00008838"/>
    </source>
</evidence>
<protein>
    <recommendedName>
        <fullName evidence="4">Ribosome biogenesis protein NOP53</fullName>
    </recommendedName>
</protein>
<evidence type="ECO:0000256" key="5">
    <source>
        <dbReference type="ARBA" id="ARBA00022517"/>
    </source>
</evidence>
<dbReference type="Pfam" id="PF07767">
    <property type="entry name" value="Nop53"/>
    <property type="match status" value="1"/>
</dbReference>
<dbReference type="GO" id="GO:0042254">
    <property type="term" value="P:ribosome biogenesis"/>
    <property type="evidence" value="ECO:0007669"/>
    <property type="project" value="UniProtKB-KW"/>
</dbReference>